<accession>A0A5E7T8Y4</accession>
<protein>
    <submittedName>
        <fullName evidence="1">Uncharacterized protein</fullName>
    </submittedName>
</protein>
<evidence type="ECO:0000313" key="1">
    <source>
        <dbReference type="EMBL" id="VVP94598.1"/>
    </source>
</evidence>
<organism evidence="1 2">
    <name type="scientific">Pseudomonas fluorescens</name>
    <dbReference type="NCBI Taxonomy" id="294"/>
    <lineage>
        <taxon>Bacteria</taxon>
        <taxon>Pseudomonadati</taxon>
        <taxon>Pseudomonadota</taxon>
        <taxon>Gammaproteobacteria</taxon>
        <taxon>Pseudomonadales</taxon>
        <taxon>Pseudomonadaceae</taxon>
        <taxon>Pseudomonas</taxon>
    </lineage>
</organism>
<gene>
    <name evidence="1" type="ORF">PS925_01721</name>
</gene>
<proteinExistence type="predicted"/>
<dbReference type="Proteomes" id="UP000412311">
    <property type="component" value="Unassembled WGS sequence"/>
</dbReference>
<dbReference type="EMBL" id="CABVJG010000004">
    <property type="protein sequence ID" value="VVP94598.1"/>
    <property type="molecule type" value="Genomic_DNA"/>
</dbReference>
<name>A0A5E7T8Y4_PSEFL</name>
<dbReference type="AlphaFoldDB" id="A0A5E7T8Y4"/>
<evidence type="ECO:0000313" key="2">
    <source>
        <dbReference type="Proteomes" id="UP000412311"/>
    </source>
</evidence>
<sequence>MLSTEAPTEFGGNFALSVEKPWRLCEIEVYVAVFNGNRRIDCFLIIPSKATFCMGFSG</sequence>
<reference evidence="1 2" key="1">
    <citation type="submission" date="2019-09" db="EMBL/GenBank/DDBJ databases">
        <authorList>
            <person name="Chandra G."/>
            <person name="Truman W A."/>
        </authorList>
    </citation>
    <scope>NUCLEOTIDE SEQUENCE [LARGE SCALE GENOMIC DNA]</scope>
    <source>
        <strain evidence="1">PS925</strain>
    </source>
</reference>